<dbReference type="Proteomes" id="UP000031515">
    <property type="component" value="Unassembled WGS sequence"/>
</dbReference>
<feature type="compositionally biased region" description="Acidic residues" evidence="6">
    <location>
        <begin position="1"/>
        <end position="15"/>
    </location>
</feature>
<dbReference type="AlphaFoldDB" id="A0A093BT60"/>
<dbReference type="EMBL" id="KN127147">
    <property type="protein sequence ID" value="KFU95541.1"/>
    <property type="molecule type" value="Genomic_DNA"/>
</dbReference>
<feature type="non-terminal residue" evidence="9">
    <location>
        <position position="225"/>
    </location>
</feature>
<keyword evidence="10" id="KW-1185">Reference proteome</keyword>
<evidence type="ECO:0000313" key="9">
    <source>
        <dbReference type="EMBL" id="KFU95541.1"/>
    </source>
</evidence>
<comment type="subcellular location">
    <subcellularLocation>
        <location evidence="1">Endomembrane system</location>
    </subcellularLocation>
</comment>
<keyword evidence="5" id="KW-0472">Membrane</keyword>
<keyword evidence="3 9" id="KW-0812">Transmembrane</keyword>
<dbReference type="InterPro" id="IPR009790">
    <property type="entry name" value="TMEM106"/>
</dbReference>
<accession>A0A093BT60</accession>
<evidence type="ECO:0000256" key="2">
    <source>
        <dbReference type="ARBA" id="ARBA00008111"/>
    </source>
</evidence>
<dbReference type="GO" id="GO:0012505">
    <property type="term" value="C:endomembrane system"/>
    <property type="evidence" value="ECO:0007669"/>
    <property type="project" value="UniProtKB-SubCell"/>
</dbReference>
<protein>
    <submittedName>
        <fullName evidence="9">Transmembrane protein 106C</fullName>
    </submittedName>
</protein>
<evidence type="ECO:0000256" key="1">
    <source>
        <dbReference type="ARBA" id="ARBA00004308"/>
    </source>
</evidence>
<organism evidence="9 10">
    <name type="scientific">Chaetura pelagica</name>
    <name type="common">Chimney swift</name>
    <name type="synonym">Hirundo pelagica</name>
    <dbReference type="NCBI Taxonomy" id="8897"/>
    <lineage>
        <taxon>Eukaryota</taxon>
        <taxon>Metazoa</taxon>
        <taxon>Chordata</taxon>
        <taxon>Craniata</taxon>
        <taxon>Vertebrata</taxon>
        <taxon>Euteleostomi</taxon>
        <taxon>Archelosauria</taxon>
        <taxon>Archosauria</taxon>
        <taxon>Dinosauria</taxon>
        <taxon>Saurischia</taxon>
        <taxon>Theropoda</taxon>
        <taxon>Coelurosauria</taxon>
        <taxon>Aves</taxon>
        <taxon>Neognathae</taxon>
        <taxon>Neoaves</taxon>
        <taxon>Strisores</taxon>
        <taxon>Apodiformes</taxon>
        <taxon>Apodidae</taxon>
        <taxon>Apodinae</taxon>
        <taxon>Chaetura</taxon>
    </lineage>
</organism>
<dbReference type="Pfam" id="PF21002">
    <property type="entry name" value="TMEM106_N"/>
    <property type="match status" value="1"/>
</dbReference>
<sequence length="225" mass="24874">RQGQDPEEEEEEDDGPLGNQPPGQEVAKFPYVEFPGQDNIPCPTCQGTGCIPAEQVNELVALIPYSDQRLRPHRTPSWILGDLLEVRLLCWGWHWGGSRAPSQPPHPVIRVGSDPPGMGMLKPSSSYHGDGAPGDPNITPRWSFFFPLGQVNFTVKVELGGPFSYVYFFCTFPRVKVHNIVIFMRTSVKLSYLGHGTQSTLETHHYVDCSTNSTAAQDLLALPSS</sequence>
<evidence type="ECO:0000313" key="10">
    <source>
        <dbReference type="Proteomes" id="UP000031515"/>
    </source>
</evidence>
<name>A0A093BT60_CHAPE</name>
<evidence type="ECO:0000256" key="3">
    <source>
        <dbReference type="ARBA" id="ARBA00022692"/>
    </source>
</evidence>
<dbReference type="PANTHER" id="PTHR28556">
    <property type="entry name" value="TRANSMEMBRANE PROTEIN 106B"/>
    <property type="match status" value="1"/>
</dbReference>
<gene>
    <name evidence="9" type="ORF">M959_03151</name>
</gene>
<dbReference type="PANTHER" id="PTHR28556:SF5">
    <property type="entry name" value="TRANSMEMBRANE PROTEIN 106C"/>
    <property type="match status" value="1"/>
</dbReference>
<reference evidence="9 10" key="1">
    <citation type="submission" date="2013-08" db="EMBL/GenBank/DDBJ databases">
        <title>Genome evolution of avian class.</title>
        <authorList>
            <person name="Zhang G."/>
            <person name="Li C."/>
        </authorList>
    </citation>
    <scope>NUCLEOTIDE SEQUENCE [LARGE SCALE GENOMIC DNA]</scope>
    <source>
        <strain evidence="9">M959</strain>
    </source>
</reference>
<evidence type="ECO:0000256" key="6">
    <source>
        <dbReference type="SAM" id="MobiDB-lite"/>
    </source>
</evidence>
<feature type="domain" description="Transmembrane protein 106 N-terminal" evidence="8">
    <location>
        <begin position="23"/>
        <end position="75"/>
    </location>
</feature>
<proteinExistence type="inferred from homology"/>
<evidence type="ECO:0000256" key="5">
    <source>
        <dbReference type="ARBA" id="ARBA00023136"/>
    </source>
</evidence>
<keyword evidence="4" id="KW-1133">Transmembrane helix</keyword>
<dbReference type="InterPro" id="IPR048509">
    <property type="entry name" value="TMEM106_C"/>
</dbReference>
<feature type="region of interest" description="Disordered" evidence="6">
    <location>
        <begin position="1"/>
        <end position="26"/>
    </location>
</feature>
<evidence type="ECO:0000259" key="7">
    <source>
        <dbReference type="Pfam" id="PF07092"/>
    </source>
</evidence>
<dbReference type="InterPro" id="IPR048511">
    <property type="entry name" value="TMEM106_N"/>
</dbReference>
<comment type="similarity">
    <text evidence="2">Belongs to the TMEM106 family.</text>
</comment>
<evidence type="ECO:0000259" key="8">
    <source>
        <dbReference type="Pfam" id="PF21002"/>
    </source>
</evidence>
<feature type="domain" description="Transmembrane protein 106 C-terminal" evidence="7">
    <location>
        <begin position="150"/>
        <end position="214"/>
    </location>
</feature>
<evidence type="ECO:0000256" key="4">
    <source>
        <dbReference type="ARBA" id="ARBA00022989"/>
    </source>
</evidence>
<reference evidence="10" key="2">
    <citation type="journal article" date="2014" name="Science">
        <title>Comparative genomics reveals insights into avian genome evolution and adaptation.</title>
        <authorList>
            <consortium name="Avian Genome Consortium"/>
            <person name="Zhang G."/>
            <person name="Li C."/>
            <person name="Li Q."/>
            <person name="Li B."/>
            <person name="Larkin D.M."/>
            <person name="Lee C."/>
            <person name="Storz J.F."/>
            <person name="Antunes A."/>
            <person name="Greenwold M.J."/>
            <person name="Meredith R.W."/>
            <person name="Odeen A."/>
            <person name="Cui J."/>
            <person name="Zhou Q."/>
            <person name="Xu L."/>
            <person name="Pan H."/>
            <person name="Wang Z."/>
            <person name="Jin L."/>
            <person name="Zhang P."/>
            <person name="Hu H."/>
            <person name="Yang W."/>
            <person name="Hu J."/>
            <person name="Xiao J."/>
            <person name="Yang Z."/>
            <person name="Liu Y."/>
            <person name="Xie Q."/>
            <person name="Yu H."/>
            <person name="Lian J."/>
            <person name="Wen P."/>
            <person name="Zhang F."/>
            <person name="Li H."/>
            <person name="Zeng Y."/>
            <person name="Xiong Z."/>
            <person name="Liu S."/>
            <person name="Zhou L."/>
            <person name="Huang Z."/>
            <person name="An N."/>
            <person name="Wang J."/>
            <person name="Zheng Q."/>
            <person name="Xiong Y."/>
            <person name="Wang G."/>
            <person name="Wang B."/>
            <person name="Wang J."/>
            <person name="Fan Y."/>
            <person name="da Fonseca R.R."/>
            <person name="Alfaro-Nunez A."/>
            <person name="Schubert M."/>
            <person name="Orlando L."/>
            <person name="Mourier T."/>
            <person name="Howard J.T."/>
            <person name="Ganapathy G."/>
            <person name="Pfenning A."/>
            <person name="Whitney O."/>
            <person name="Rivas M.V."/>
            <person name="Hara E."/>
            <person name="Smith J."/>
            <person name="Farre M."/>
            <person name="Narayan J."/>
            <person name="Slavov G."/>
            <person name="Romanov M.N."/>
            <person name="Borges R."/>
            <person name="Machado J.P."/>
            <person name="Khan I."/>
            <person name="Springer M.S."/>
            <person name="Gatesy J."/>
            <person name="Hoffmann F.G."/>
            <person name="Opazo J.C."/>
            <person name="Hastad O."/>
            <person name="Sawyer R.H."/>
            <person name="Kim H."/>
            <person name="Kim K.W."/>
            <person name="Kim H.J."/>
            <person name="Cho S."/>
            <person name="Li N."/>
            <person name="Huang Y."/>
            <person name="Bruford M.W."/>
            <person name="Zhan X."/>
            <person name="Dixon A."/>
            <person name="Bertelsen M.F."/>
            <person name="Derryberry E."/>
            <person name="Warren W."/>
            <person name="Wilson R.K."/>
            <person name="Li S."/>
            <person name="Ray D.A."/>
            <person name="Green R.E."/>
            <person name="O'Brien S.J."/>
            <person name="Griffin D."/>
            <person name="Johnson W.E."/>
            <person name="Haussler D."/>
            <person name="Ryder O.A."/>
            <person name="Willerslev E."/>
            <person name="Graves G.R."/>
            <person name="Alstrom P."/>
            <person name="Fjeldsa J."/>
            <person name="Mindell D.P."/>
            <person name="Edwards S.V."/>
            <person name="Braun E.L."/>
            <person name="Rahbek C."/>
            <person name="Burt D.W."/>
            <person name="Houde P."/>
            <person name="Zhang Y."/>
            <person name="Yang H."/>
            <person name="Wang J."/>
            <person name="Jarvis E.D."/>
            <person name="Gilbert M.T."/>
            <person name="Wang J."/>
        </authorList>
    </citation>
    <scope>NUCLEOTIDE SEQUENCE [LARGE SCALE GENOMIC DNA]</scope>
</reference>
<feature type="non-terminal residue" evidence="9">
    <location>
        <position position="1"/>
    </location>
</feature>
<dbReference type="Pfam" id="PF07092">
    <property type="entry name" value="TMEM106"/>
    <property type="match status" value="1"/>
</dbReference>